<organism evidence="1 2">
    <name type="scientific">Pyxidicoccus parkwayensis</name>
    <dbReference type="NCBI Taxonomy" id="2813578"/>
    <lineage>
        <taxon>Bacteria</taxon>
        <taxon>Pseudomonadati</taxon>
        <taxon>Myxococcota</taxon>
        <taxon>Myxococcia</taxon>
        <taxon>Myxococcales</taxon>
        <taxon>Cystobacterineae</taxon>
        <taxon>Myxococcaceae</taxon>
        <taxon>Pyxidicoccus</taxon>
    </lineage>
</organism>
<accession>A0ABX7NMB3</accession>
<proteinExistence type="predicted"/>
<evidence type="ECO:0000313" key="2">
    <source>
        <dbReference type="Proteomes" id="UP000662747"/>
    </source>
</evidence>
<gene>
    <name evidence="1" type="ORF">JY651_29770</name>
</gene>
<dbReference type="EMBL" id="CP071090">
    <property type="protein sequence ID" value="QSQ19494.1"/>
    <property type="molecule type" value="Genomic_DNA"/>
</dbReference>
<evidence type="ECO:0008006" key="3">
    <source>
        <dbReference type="Google" id="ProtNLM"/>
    </source>
</evidence>
<dbReference type="Proteomes" id="UP000662747">
    <property type="component" value="Chromosome"/>
</dbReference>
<name>A0ABX7NMB3_9BACT</name>
<protein>
    <recommendedName>
        <fullName evidence="3">Protein kinase domain-containing protein</fullName>
    </recommendedName>
</protein>
<evidence type="ECO:0000313" key="1">
    <source>
        <dbReference type="EMBL" id="QSQ19494.1"/>
    </source>
</evidence>
<reference evidence="1 2" key="1">
    <citation type="submission" date="2021-02" db="EMBL/GenBank/DDBJ databases">
        <title>De Novo genome assembly of isolated myxobacteria.</title>
        <authorList>
            <person name="Stevens D.C."/>
        </authorList>
    </citation>
    <scope>NUCLEOTIDE SEQUENCE [LARGE SCALE GENOMIC DNA]</scope>
    <source>
        <strain evidence="2">SCPEA02</strain>
    </source>
</reference>
<sequence>MNLLGGWSPVRLIDFGTSRERDATDDTWTDVQVMDYLRMRVDLASPILRAPLEVGLILPEDEAARLLAGVPAPPRQLDVLPRIIAVDAQPAGMTLPRLLQGPLLSAVAARGVLAAMLSGLEAIRRWATSPANTTLLPGHLELEVWVGFDGHVEVCPLFRFVPGADSIHPLGHIPPGAPSFAQAGSLEPMLRSLLKLAEVDGHGDSLKVCRSIDERLEHWSHAGTEVPVFDSEGRTALAEHLQLHFRDEAMKQYDAAASLQHMPRAGPEVRRWRMLPLSVVHSRVSSQ</sequence>
<keyword evidence="2" id="KW-1185">Reference proteome</keyword>
<dbReference type="RefSeq" id="WP_206721078.1">
    <property type="nucleotide sequence ID" value="NZ_CP071090.1"/>
</dbReference>